<dbReference type="OrthoDB" id="111500at2759"/>
<evidence type="ECO:0000313" key="1">
    <source>
        <dbReference type="EMBL" id="EEY59877.1"/>
    </source>
</evidence>
<sequence length="138" mass="15992">MDALETYLATCKVTIQLVFLFRRHERRSLSLKATQVIHMMHKIYRGDDTDAVLVPVRELCATTIDFVRFVMYSKERGAMGLGKTPGLDAFRRLEWYLSVKKSNALTIVTDLLDVQYTSSWRLMRVNSIWVVSNRDLMG</sequence>
<protein>
    <submittedName>
        <fullName evidence="1">Uncharacterized protein</fullName>
    </submittedName>
</protein>
<evidence type="ECO:0000313" key="2">
    <source>
        <dbReference type="Proteomes" id="UP000006643"/>
    </source>
</evidence>
<dbReference type="KEGG" id="pif:PITG_13021"/>
<dbReference type="GeneID" id="9474524"/>
<dbReference type="Proteomes" id="UP000006643">
    <property type="component" value="Unassembled WGS sequence"/>
</dbReference>
<gene>
    <name evidence="1" type="ORF">PITG_13021</name>
</gene>
<reference evidence="2" key="1">
    <citation type="journal article" date="2009" name="Nature">
        <title>Genome sequence and analysis of the Irish potato famine pathogen Phytophthora infestans.</title>
        <authorList>
            <consortium name="The Broad Institute Genome Sequencing Platform"/>
            <person name="Haas B.J."/>
            <person name="Kamoun S."/>
            <person name="Zody M.C."/>
            <person name="Jiang R.H."/>
            <person name="Handsaker R.E."/>
            <person name="Cano L.M."/>
            <person name="Grabherr M."/>
            <person name="Kodira C.D."/>
            <person name="Raffaele S."/>
            <person name="Torto-Alalibo T."/>
            <person name="Bozkurt T.O."/>
            <person name="Ah-Fong A.M."/>
            <person name="Alvarado L."/>
            <person name="Anderson V.L."/>
            <person name="Armstrong M.R."/>
            <person name="Avrova A."/>
            <person name="Baxter L."/>
            <person name="Beynon J."/>
            <person name="Boevink P.C."/>
            <person name="Bollmann S.R."/>
            <person name="Bos J.I."/>
            <person name="Bulone V."/>
            <person name="Cai G."/>
            <person name="Cakir C."/>
            <person name="Carrington J.C."/>
            <person name="Chawner M."/>
            <person name="Conti L."/>
            <person name="Costanzo S."/>
            <person name="Ewan R."/>
            <person name="Fahlgren N."/>
            <person name="Fischbach M.A."/>
            <person name="Fugelstad J."/>
            <person name="Gilroy E.M."/>
            <person name="Gnerre S."/>
            <person name="Green P.J."/>
            <person name="Grenville-Briggs L.J."/>
            <person name="Griffith J."/>
            <person name="Grunwald N.J."/>
            <person name="Horn K."/>
            <person name="Horner N.R."/>
            <person name="Hu C.H."/>
            <person name="Huitema E."/>
            <person name="Jeong D.H."/>
            <person name="Jones A.M."/>
            <person name="Jones J.D."/>
            <person name="Jones R.W."/>
            <person name="Karlsson E.K."/>
            <person name="Kunjeti S.G."/>
            <person name="Lamour K."/>
            <person name="Liu Z."/>
            <person name="Ma L."/>
            <person name="Maclean D."/>
            <person name="Chibucos M.C."/>
            <person name="McDonald H."/>
            <person name="McWalters J."/>
            <person name="Meijer H.J."/>
            <person name="Morgan W."/>
            <person name="Morris P.F."/>
            <person name="Munro C.A."/>
            <person name="O'Neill K."/>
            <person name="Ospina-Giraldo M."/>
            <person name="Pinzon A."/>
            <person name="Pritchard L."/>
            <person name="Ramsahoye B."/>
            <person name="Ren Q."/>
            <person name="Restrepo S."/>
            <person name="Roy S."/>
            <person name="Sadanandom A."/>
            <person name="Savidor A."/>
            <person name="Schornack S."/>
            <person name="Schwartz D.C."/>
            <person name="Schumann U.D."/>
            <person name="Schwessinger B."/>
            <person name="Seyer L."/>
            <person name="Sharpe T."/>
            <person name="Silvar C."/>
            <person name="Song J."/>
            <person name="Studholme D.J."/>
            <person name="Sykes S."/>
            <person name="Thines M."/>
            <person name="van de Vondervoort P.J."/>
            <person name="Phuntumart V."/>
            <person name="Wawra S."/>
            <person name="Weide R."/>
            <person name="Win J."/>
            <person name="Young C."/>
            <person name="Zhou S."/>
            <person name="Fry W."/>
            <person name="Meyers B.C."/>
            <person name="van West P."/>
            <person name="Ristaino J."/>
            <person name="Govers F."/>
            <person name="Birch P.R."/>
            <person name="Whisson S.C."/>
            <person name="Judelson H.S."/>
            <person name="Nusbaum C."/>
        </authorList>
    </citation>
    <scope>NUCLEOTIDE SEQUENCE [LARGE SCALE GENOMIC DNA]</scope>
    <source>
        <strain evidence="2">T30-4</strain>
    </source>
</reference>
<proteinExistence type="predicted"/>
<organism evidence="1 2">
    <name type="scientific">Phytophthora infestans (strain T30-4)</name>
    <name type="common">Potato late blight agent</name>
    <dbReference type="NCBI Taxonomy" id="403677"/>
    <lineage>
        <taxon>Eukaryota</taxon>
        <taxon>Sar</taxon>
        <taxon>Stramenopiles</taxon>
        <taxon>Oomycota</taxon>
        <taxon>Peronosporomycetes</taxon>
        <taxon>Peronosporales</taxon>
        <taxon>Peronosporaceae</taxon>
        <taxon>Phytophthora</taxon>
    </lineage>
</organism>
<dbReference type="EMBL" id="DS028142">
    <property type="protein sequence ID" value="EEY59877.1"/>
    <property type="molecule type" value="Genomic_DNA"/>
</dbReference>
<dbReference type="AlphaFoldDB" id="D0NK40"/>
<keyword evidence="2" id="KW-1185">Reference proteome</keyword>
<accession>D0NK40</accession>
<dbReference type="RefSeq" id="XP_002900562.1">
    <property type="nucleotide sequence ID" value="XM_002900516.1"/>
</dbReference>
<dbReference type="InParanoid" id="D0NK40"/>
<dbReference type="HOGENOM" id="CLU_1859179_0_0_1"/>
<name>D0NK40_PHYIT</name>
<dbReference type="VEuPathDB" id="FungiDB:PITG_13021"/>